<organism evidence="4 5">
    <name type="scientific">Pseudozyma hubeiensis (strain SY62)</name>
    <name type="common">Yeast</name>
    <dbReference type="NCBI Taxonomy" id="1305764"/>
    <lineage>
        <taxon>Eukaryota</taxon>
        <taxon>Fungi</taxon>
        <taxon>Dikarya</taxon>
        <taxon>Basidiomycota</taxon>
        <taxon>Ustilaginomycotina</taxon>
        <taxon>Ustilaginomycetes</taxon>
        <taxon>Ustilaginales</taxon>
        <taxon>Ustilaginaceae</taxon>
        <taxon>Pseudozyma</taxon>
    </lineage>
</organism>
<feature type="compositionally biased region" description="Basic and acidic residues" evidence="2">
    <location>
        <begin position="216"/>
        <end position="225"/>
    </location>
</feature>
<feature type="region of interest" description="Disordered" evidence="2">
    <location>
        <begin position="487"/>
        <end position="520"/>
    </location>
</feature>
<evidence type="ECO:0000313" key="4">
    <source>
        <dbReference type="EMBL" id="GAC96332.1"/>
    </source>
</evidence>
<dbReference type="GO" id="GO:0006606">
    <property type="term" value="P:protein import into nucleus"/>
    <property type="evidence" value="ECO:0007669"/>
    <property type="project" value="InterPro"/>
</dbReference>
<feature type="compositionally biased region" description="Low complexity" evidence="2">
    <location>
        <begin position="1"/>
        <end position="22"/>
    </location>
</feature>
<sequence>MSVAHPSTAAPTSPASKSLAASRQGSSSPLVSQEPDSDNDAHGVQMILRIKRKRNQDPVDALIIQQNERRNKRRSMVLPDESADSDASTGRDADTAEKQRGVFRLAETVSLQSFSDPVAARKLHQRISALSRSITPAPSTKPLTPSKLAQSVSSPALSQAATGLPQSSPQLNDDESPVPSTSRAHRSLGSSLASLNAEAPASATPASRLKALASEQIDRDKDRRSRSSTPLGIRFKVIAKDHAAGKGLRRSGSSASLRKMRSNVAPSRPWHTPAGPPVIRSKKEKEAEAIFGRIIDAETEPIRSVRGSAHPSAPTQRQTKPTSRQDEEMAGLDAKFAEMLGDYLRSNNIEPSQDLDQIAQGASTSKDVAEENASPAAAAAEAAKLAEEGEEDDEDDYVYDVYYRDMLPTKAGPQGSAETGLQPAQVAGREKGASTGYNAVPDSMALPRVLGGEVVPPESAALTPNWFPGLDFAGPNAVVASLEGFEDSDDELEQAEDEGFESYDEGEDEDSNDEGFYRNDYPEQELPEADEFDFDCDDQMSDEDEHDQYCNLFYAATSHIGARFLPLADTFDDVVNTSLQDISIFLREHCPFRLDGITSHSIVRSRSFRCIRSSASFQISRVTDPLSERIDPCCVSDPALTVSHLHLQPQPHPRSSSL</sequence>
<dbReference type="HOGENOM" id="CLU_501644_0_0_1"/>
<accession>R9P551</accession>
<keyword evidence="5" id="KW-1185">Reference proteome</keyword>
<name>R9P551_PSEHS</name>
<dbReference type="STRING" id="1305764.R9P551"/>
<feature type="compositionally biased region" description="Basic and acidic residues" evidence="2">
    <location>
        <begin position="89"/>
        <end position="99"/>
    </location>
</feature>
<dbReference type="PANTHER" id="PTHR28063:SF1">
    <property type="entry name" value="RNA POLYMERASE II NUCLEAR LOCALIZATION PROTEIN IWR1"/>
    <property type="match status" value="1"/>
</dbReference>
<comment type="similarity">
    <text evidence="1">Belongs to the IWR1/SLC7A6OS family.</text>
</comment>
<feature type="region of interest" description="Disordered" evidence="2">
    <location>
        <begin position="361"/>
        <end position="395"/>
    </location>
</feature>
<dbReference type="InterPro" id="IPR040150">
    <property type="entry name" value="Iwr1"/>
</dbReference>
<reference evidence="5" key="1">
    <citation type="journal article" date="2013" name="Genome Announc.">
        <title>Draft genome sequence of the basidiomycetous yeast-like fungus Pseudozyma hubeiensis SY62, which produces an abundant amount of the biosurfactant mannosylerythritol lipids.</title>
        <authorList>
            <person name="Konishi M."/>
            <person name="Hatada Y."/>
            <person name="Horiuchi J."/>
        </authorList>
    </citation>
    <scope>NUCLEOTIDE SEQUENCE [LARGE SCALE GENOMIC DNA]</scope>
    <source>
        <strain evidence="5">SY62</strain>
    </source>
</reference>
<dbReference type="InterPro" id="IPR013883">
    <property type="entry name" value="TF_Iwr1_dom"/>
</dbReference>
<feature type="domain" description="Transcription factor Iwr1" evidence="3">
    <location>
        <begin position="480"/>
        <end position="525"/>
    </location>
</feature>
<feature type="region of interest" description="Disordered" evidence="2">
    <location>
        <begin position="1"/>
        <end position="99"/>
    </location>
</feature>
<dbReference type="RefSeq" id="XP_012189919.1">
    <property type="nucleotide sequence ID" value="XM_012334529.1"/>
</dbReference>
<feature type="compositionally biased region" description="Acidic residues" evidence="2">
    <location>
        <begin position="487"/>
        <end position="513"/>
    </location>
</feature>
<dbReference type="EMBL" id="DF238801">
    <property type="protein sequence ID" value="GAC96332.1"/>
    <property type="molecule type" value="Genomic_DNA"/>
</dbReference>
<gene>
    <name evidence="4" type="ORF">PHSY_003912</name>
</gene>
<dbReference type="AlphaFoldDB" id="R9P551"/>
<dbReference type="PANTHER" id="PTHR28063">
    <property type="entry name" value="RNA POLYMERASE II NUCLEAR LOCALIZATION PROTEIN IWR1"/>
    <property type="match status" value="1"/>
</dbReference>
<proteinExistence type="inferred from homology"/>
<evidence type="ECO:0000313" key="5">
    <source>
        <dbReference type="Proteomes" id="UP000014071"/>
    </source>
</evidence>
<dbReference type="Pfam" id="PF08574">
    <property type="entry name" value="Iwr1"/>
    <property type="match status" value="1"/>
</dbReference>
<dbReference type="GeneID" id="24109198"/>
<feature type="compositionally biased region" description="Polar residues" evidence="2">
    <location>
        <begin position="178"/>
        <end position="194"/>
    </location>
</feature>
<feature type="compositionally biased region" description="Polar residues" evidence="2">
    <location>
        <begin position="131"/>
        <end position="171"/>
    </location>
</feature>
<feature type="compositionally biased region" description="Polar residues" evidence="2">
    <location>
        <begin position="313"/>
        <end position="322"/>
    </location>
</feature>
<feature type="region of interest" description="Disordered" evidence="2">
    <location>
        <begin position="131"/>
        <end position="278"/>
    </location>
</feature>
<feature type="compositionally biased region" description="Low complexity" evidence="2">
    <location>
        <begin position="371"/>
        <end position="383"/>
    </location>
</feature>
<dbReference type="eggNOG" id="ENOG502S794">
    <property type="taxonomic scope" value="Eukaryota"/>
</dbReference>
<evidence type="ECO:0000256" key="1">
    <source>
        <dbReference type="ARBA" id="ARBA00010218"/>
    </source>
</evidence>
<protein>
    <recommendedName>
        <fullName evidence="3">Transcription factor Iwr1 domain-containing protein</fullName>
    </recommendedName>
</protein>
<dbReference type="Proteomes" id="UP000014071">
    <property type="component" value="Unassembled WGS sequence"/>
</dbReference>
<evidence type="ECO:0000256" key="2">
    <source>
        <dbReference type="SAM" id="MobiDB-lite"/>
    </source>
</evidence>
<evidence type="ECO:0000259" key="3">
    <source>
        <dbReference type="Pfam" id="PF08574"/>
    </source>
</evidence>
<feature type="region of interest" description="Disordered" evidence="2">
    <location>
        <begin position="301"/>
        <end position="328"/>
    </location>
</feature>
<dbReference type="OrthoDB" id="6255506at2759"/>